<evidence type="ECO:0000313" key="2">
    <source>
        <dbReference type="Proteomes" id="UP000608513"/>
    </source>
</evidence>
<protein>
    <submittedName>
        <fullName evidence="1">DUF1439 domain-containing protein</fullName>
    </submittedName>
</protein>
<dbReference type="AlphaFoldDB" id="A0A923MSQ1"/>
<dbReference type="RefSeq" id="WP_187076664.1">
    <property type="nucleotide sequence ID" value="NZ_JACORT010000005.1"/>
</dbReference>
<dbReference type="Proteomes" id="UP000608513">
    <property type="component" value="Unassembled WGS sequence"/>
</dbReference>
<comment type="caution">
    <text evidence="1">The sequence shown here is derived from an EMBL/GenBank/DDBJ whole genome shotgun (WGS) entry which is preliminary data.</text>
</comment>
<keyword evidence="2" id="KW-1185">Reference proteome</keyword>
<accession>A0A923MSQ1</accession>
<name>A0A923MSQ1_9BURK</name>
<proteinExistence type="predicted"/>
<gene>
    <name evidence="1" type="ORF">H8N03_13240</name>
</gene>
<sequence length="183" mass="19984">MRRRLLVTALACAPAFAQEPPESPRPRQKVSAAQIYEALSRRFPVKRGLGGLLELVVSAPGLLLLPARNKIGASLRVEASGPALRTPQVGDLDLVFALRYEASDQTLRAYEPEVLDLRLPGTPPESAQAIRALLPRITRDLGEFVLHQFTPRELALPDTMGFKPDRVTVLEDGLEVSFAPKGS</sequence>
<dbReference type="EMBL" id="JACORT010000005">
    <property type="protein sequence ID" value="MBC5783914.1"/>
    <property type="molecule type" value="Genomic_DNA"/>
</dbReference>
<reference evidence="1" key="1">
    <citation type="submission" date="2020-08" db="EMBL/GenBank/DDBJ databases">
        <title>Ramlibacter sp. USB13 16S ribosomal RNA gene genome sequencing and assembly.</title>
        <authorList>
            <person name="Kang M."/>
        </authorList>
    </citation>
    <scope>NUCLEOTIDE SEQUENCE</scope>
    <source>
        <strain evidence="1">USB13</strain>
    </source>
</reference>
<organism evidence="1 2">
    <name type="scientific">Ramlibacter cellulosilyticus</name>
    <dbReference type="NCBI Taxonomy" id="2764187"/>
    <lineage>
        <taxon>Bacteria</taxon>
        <taxon>Pseudomonadati</taxon>
        <taxon>Pseudomonadota</taxon>
        <taxon>Betaproteobacteria</taxon>
        <taxon>Burkholderiales</taxon>
        <taxon>Comamonadaceae</taxon>
        <taxon>Ramlibacter</taxon>
    </lineage>
</organism>
<evidence type="ECO:0000313" key="1">
    <source>
        <dbReference type="EMBL" id="MBC5783914.1"/>
    </source>
</evidence>